<sequence length="459" mass="53137">MAETITDVVYPEELEFFVQSLREFRLEQIGNRQWMECHEFVIKLSQQATLEATMNREEVVKECLILHSKLKVLVHEAYSVFVWKTKVLPLLLEMEANPPAMFMIYTVLFHEGAVISLLEIALFHQHGCEALEDSAADLVDYCALGMSQLIGLVSMGYHEKYTKVDVDESILSELERIKRDLIYKIGLRCISILNYMVDKLDVMSLSVGKRMVTVHDVPCLLSEVLHFKPWLRKTDKGYQKYIDEKWKNVVGDEFLKVTKIEAQTWFCLRQILFNENVMRNYEITEFRQRELAKCQGLLFDPILDQLPPLAELKHYLCTLQVSGSGKQSKNMQNLLLEEVPQIKEKIIKDADEYGGFIQVAEDQAEVFLTSKKENIFEMAKRLNDAYNTDLLAEVEAVLDKKDEEVSDDNALKKCISCKKDAEKRCARCLSVYYCSRDCQVENWPVHKQYCQTTTQASAK</sequence>
<proteinExistence type="predicted"/>
<evidence type="ECO:0000256" key="4">
    <source>
        <dbReference type="PROSITE-ProRule" id="PRU00134"/>
    </source>
</evidence>
<name>A0A7R8YQG5_HERIL</name>
<keyword evidence="3" id="KW-0862">Zinc</keyword>
<dbReference type="AlphaFoldDB" id="A0A7R8YQG5"/>
<feature type="domain" description="MYND-type" evidence="5">
    <location>
        <begin position="414"/>
        <end position="450"/>
    </location>
</feature>
<dbReference type="FunCoup" id="A0A7R8YQG5">
    <property type="interactions" value="29"/>
</dbReference>
<dbReference type="GO" id="GO:0044458">
    <property type="term" value="P:motile cilium assembly"/>
    <property type="evidence" value="ECO:0007669"/>
    <property type="project" value="TreeGrafter"/>
</dbReference>
<organism evidence="6 7">
    <name type="scientific">Hermetia illucens</name>
    <name type="common">Black soldier fly</name>
    <dbReference type="NCBI Taxonomy" id="343691"/>
    <lineage>
        <taxon>Eukaryota</taxon>
        <taxon>Metazoa</taxon>
        <taxon>Ecdysozoa</taxon>
        <taxon>Arthropoda</taxon>
        <taxon>Hexapoda</taxon>
        <taxon>Insecta</taxon>
        <taxon>Pterygota</taxon>
        <taxon>Neoptera</taxon>
        <taxon>Endopterygota</taxon>
        <taxon>Diptera</taxon>
        <taxon>Brachycera</taxon>
        <taxon>Stratiomyomorpha</taxon>
        <taxon>Stratiomyidae</taxon>
        <taxon>Hermetiinae</taxon>
        <taxon>Hermetia</taxon>
    </lineage>
</organism>
<accession>A0A7R8YQG5</accession>
<evidence type="ECO:0000313" key="6">
    <source>
        <dbReference type="EMBL" id="CAD7081361.1"/>
    </source>
</evidence>
<protein>
    <recommendedName>
        <fullName evidence="5">MYND-type domain-containing protein</fullName>
    </recommendedName>
</protein>
<dbReference type="Pfam" id="PF01753">
    <property type="entry name" value="zf-MYND"/>
    <property type="match status" value="1"/>
</dbReference>
<gene>
    <name evidence="6" type="ORF">HERILL_LOCUS4473</name>
</gene>
<keyword evidence="2 4" id="KW-0863">Zinc-finger</keyword>
<dbReference type="InterPro" id="IPR002893">
    <property type="entry name" value="Znf_MYND"/>
</dbReference>
<evidence type="ECO:0000256" key="1">
    <source>
        <dbReference type="ARBA" id="ARBA00022723"/>
    </source>
</evidence>
<dbReference type="GO" id="GO:0005737">
    <property type="term" value="C:cytoplasm"/>
    <property type="evidence" value="ECO:0007669"/>
    <property type="project" value="TreeGrafter"/>
</dbReference>
<dbReference type="OMA" id="LIHEAYC"/>
<evidence type="ECO:0000259" key="5">
    <source>
        <dbReference type="PROSITE" id="PS50865"/>
    </source>
</evidence>
<dbReference type="SUPFAM" id="SSF144232">
    <property type="entry name" value="HIT/MYND zinc finger-like"/>
    <property type="match status" value="1"/>
</dbReference>
<dbReference type="GO" id="GO:0036159">
    <property type="term" value="P:inner dynein arm assembly"/>
    <property type="evidence" value="ECO:0007669"/>
    <property type="project" value="TreeGrafter"/>
</dbReference>
<dbReference type="GO" id="GO:0008270">
    <property type="term" value="F:zinc ion binding"/>
    <property type="evidence" value="ECO:0007669"/>
    <property type="project" value="UniProtKB-KW"/>
</dbReference>
<dbReference type="InterPro" id="IPR052298">
    <property type="entry name" value="ZMYND10"/>
</dbReference>
<dbReference type="GO" id="GO:0034451">
    <property type="term" value="C:centriolar satellite"/>
    <property type="evidence" value="ECO:0007669"/>
    <property type="project" value="TreeGrafter"/>
</dbReference>
<dbReference type="PROSITE" id="PS01360">
    <property type="entry name" value="ZF_MYND_1"/>
    <property type="match status" value="1"/>
</dbReference>
<dbReference type="OrthoDB" id="432970at2759"/>
<reference evidence="6 7" key="1">
    <citation type="submission" date="2020-11" db="EMBL/GenBank/DDBJ databases">
        <authorList>
            <person name="Wallbank WR R."/>
            <person name="Pardo Diaz C."/>
            <person name="Kozak K."/>
            <person name="Martin S."/>
            <person name="Jiggins C."/>
            <person name="Moest M."/>
            <person name="Warren A I."/>
            <person name="Generalovic N T."/>
            <person name="Byers J.R.P. K."/>
            <person name="Montejo-Kovacevich G."/>
            <person name="Yen C E."/>
        </authorList>
    </citation>
    <scope>NUCLEOTIDE SEQUENCE [LARGE SCALE GENOMIC DNA]</scope>
</reference>
<dbReference type="EMBL" id="LR899010">
    <property type="protein sequence ID" value="CAD7081361.1"/>
    <property type="molecule type" value="Genomic_DNA"/>
</dbReference>
<dbReference type="PANTHER" id="PTHR13244">
    <property type="entry name" value="ZINC FINGER MYND DOMAIN CONTAINING PROTEIN 10"/>
    <property type="match status" value="1"/>
</dbReference>
<evidence type="ECO:0000256" key="2">
    <source>
        <dbReference type="ARBA" id="ARBA00022771"/>
    </source>
</evidence>
<evidence type="ECO:0000313" key="7">
    <source>
        <dbReference type="Proteomes" id="UP000594454"/>
    </source>
</evidence>
<keyword evidence="1" id="KW-0479">Metal-binding</keyword>
<dbReference type="PROSITE" id="PS50865">
    <property type="entry name" value="ZF_MYND_2"/>
    <property type="match status" value="1"/>
</dbReference>
<evidence type="ECO:0000256" key="3">
    <source>
        <dbReference type="ARBA" id="ARBA00022833"/>
    </source>
</evidence>
<dbReference type="GO" id="GO:0036158">
    <property type="term" value="P:outer dynein arm assembly"/>
    <property type="evidence" value="ECO:0007669"/>
    <property type="project" value="TreeGrafter"/>
</dbReference>
<dbReference type="PANTHER" id="PTHR13244:SF7">
    <property type="entry name" value="ZINC FINGER MYND DOMAIN-CONTAINING PROTEIN 10"/>
    <property type="match status" value="1"/>
</dbReference>
<dbReference type="InParanoid" id="A0A7R8YQG5"/>
<keyword evidence="7" id="KW-1185">Reference proteome</keyword>
<dbReference type="Gene3D" id="6.10.140.2220">
    <property type="match status" value="1"/>
</dbReference>
<dbReference type="Proteomes" id="UP000594454">
    <property type="component" value="Chromosome 2"/>
</dbReference>